<gene>
    <name evidence="8" type="ORF">COLO4_06010</name>
</gene>
<evidence type="ECO:0000256" key="6">
    <source>
        <dbReference type="RuleBase" id="RU367018"/>
    </source>
</evidence>
<keyword evidence="9" id="KW-1185">Reference proteome</keyword>
<proteinExistence type="inferred from homology"/>
<comment type="subcellular location">
    <subcellularLocation>
        <location evidence="6">Nucleus</location>
    </subcellularLocation>
</comment>
<evidence type="ECO:0000256" key="4">
    <source>
        <dbReference type="ARBA" id="ARBA00022833"/>
    </source>
</evidence>
<evidence type="ECO:0000256" key="3">
    <source>
        <dbReference type="ARBA" id="ARBA00022771"/>
    </source>
</evidence>
<evidence type="ECO:0000256" key="1">
    <source>
        <dbReference type="ARBA" id="ARBA00005889"/>
    </source>
</evidence>
<dbReference type="GO" id="GO:0005634">
    <property type="term" value="C:nucleus"/>
    <property type="evidence" value="ECO:0007669"/>
    <property type="project" value="UniProtKB-SubCell"/>
</dbReference>
<dbReference type="OrthoDB" id="2402896at2759"/>
<dbReference type="PANTHER" id="PTHR31669">
    <property type="entry name" value="PROTEIN FAR1-RELATED SEQUENCE 10-RELATED"/>
    <property type="match status" value="1"/>
</dbReference>
<reference evidence="9" key="1">
    <citation type="submission" date="2013-09" db="EMBL/GenBank/DDBJ databases">
        <title>Corchorus olitorius genome sequencing.</title>
        <authorList>
            <person name="Alam M."/>
            <person name="Haque M.S."/>
            <person name="Islam M.S."/>
            <person name="Emdad E.M."/>
            <person name="Islam M.M."/>
            <person name="Ahmed B."/>
            <person name="Halim A."/>
            <person name="Hossen Q.M.M."/>
            <person name="Hossain M.Z."/>
            <person name="Ahmed R."/>
            <person name="Khan M.M."/>
            <person name="Islam R."/>
            <person name="Rashid M.M."/>
            <person name="Khan S.A."/>
            <person name="Rahman M.S."/>
            <person name="Alam M."/>
            <person name="Yahiya A.S."/>
            <person name="Khan M.S."/>
            <person name="Azam M.S."/>
            <person name="Haque T."/>
            <person name="Lashkar M.Z.H."/>
            <person name="Akhand A.I."/>
            <person name="Morshed G."/>
            <person name="Roy S."/>
            <person name="Uddin K.S."/>
            <person name="Rabeya T."/>
            <person name="Hossain A.S."/>
            <person name="Chowdhury A."/>
            <person name="Snigdha A.R."/>
            <person name="Mortoza M.S."/>
            <person name="Matin S.A."/>
            <person name="Hoque S.M.E."/>
            <person name="Islam M.K."/>
            <person name="Roy D.K."/>
            <person name="Haider R."/>
            <person name="Moosa M.M."/>
            <person name="Elias S.M."/>
            <person name="Hasan A.M."/>
            <person name="Jahan S."/>
            <person name="Shafiuddin M."/>
            <person name="Mahmood N."/>
            <person name="Shommy N.S."/>
        </authorList>
    </citation>
    <scope>NUCLEOTIDE SEQUENCE [LARGE SCALE GENOMIC DNA]</scope>
    <source>
        <strain evidence="9">cv. O-4</strain>
    </source>
</reference>
<dbReference type="PANTHER" id="PTHR31669:SF281">
    <property type="entry name" value="PROTEIN FAR1-RELATED SEQUENCE"/>
    <property type="match status" value="1"/>
</dbReference>
<keyword evidence="3 5" id="KW-0863">Zinc-finger</keyword>
<dbReference type="AlphaFoldDB" id="A0A1R3KP96"/>
<dbReference type="GO" id="GO:0008270">
    <property type="term" value="F:zinc ion binding"/>
    <property type="evidence" value="ECO:0007669"/>
    <property type="project" value="UniProtKB-UniRule"/>
</dbReference>
<evidence type="ECO:0000256" key="5">
    <source>
        <dbReference type="PROSITE-ProRule" id="PRU00325"/>
    </source>
</evidence>
<evidence type="ECO:0000256" key="2">
    <source>
        <dbReference type="ARBA" id="ARBA00022723"/>
    </source>
</evidence>
<organism evidence="8 9">
    <name type="scientific">Corchorus olitorius</name>
    <dbReference type="NCBI Taxonomy" id="93759"/>
    <lineage>
        <taxon>Eukaryota</taxon>
        <taxon>Viridiplantae</taxon>
        <taxon>Streptophyta</taxon>
        <taxon>Embryophyta</taxon>
        <taxon>Tracheophyta</taxon>
        <taxon>Spermatophyta</taxon>
        <taxon>Magnoliopsida</taxon>
        <taxon>eudicotyledons</taxon>
        <taxon>Gunneridae</taxon>
        <taxon>Pentapetalae</taxon>
        <taxon>rosids</taxon>
        <taxon>malvids</taxon>
        <taxon>Malvales</taxon>
        <taxon>Malvaceae</taxon>
        <taxon>Grewioideae</taxon>
        <taxon>Apeibeae</taxon>
        <taxon>Corchorus</taxon>
    </lineage>
</organism>
<keyword evidence="6" id="KW-0539">Nucleus</keyword>
<protein>
    <recommendedName>
        <fullName evidence="6">Protein FAR1-RELATED SEQUENCE</fullName>
    </recommendedName>
</protein>
<dbReference type="SMART" id="SM00575">
    <property type="entry name" value="ZnF_PMZ"/>
    <property type="match status" value="1"/>
</dbReference>
<dbReference type="InterPro" id="IPR006564">
    <property type="entry name" value="Znf_PMZ"/>
</dbReference>
<keyword evidence="2 6" id="KW-0479">Metal-binding</keyword>
<dbReference type="EMBL" id="AWUE01012557">
    <property type="protein sequence ID" value="OMP08900.1"/>
    <property type="molecule type" value="Genomic_DNA"/>
</dbReference>
<dbReference type="Proteomes" id="UP000187203">
    <property type="component" value="Unassembled WGS sequence"/>
</dbReference>
<feature type="domain" description="SWIM-type" evidence="7">
    <location>
        <begin position="93"/>
        <end position="129"/>
    </location>
</feature>
<dbReference type="InterPro" id="IPR007527">
    <property type="entry name" value="Znf_SWIM"/>
</dbReference>
<evidence type="ECO:0000313" key="9">
    <source>
        <dbReference type="Proteomes" id="UP000187203"/>
    </source>
</evidence>
<keyword evidence="4 6" id="KW-0862">Zinc</keyword>
<accession>A0A1R3KP96</accession>
<name>A0A1R3KP96_9ROSI</name>
<comment type="caution">
    <text evidence="8">The sequence shown here is derived from an EMBL/GenBank/DDBJ whole genome shotgun (WGS) entry which is preliminary data.</text>
</comment>
<evidence type="ECO:0000313" key="8">
    <source>
        <dbReference type="EMBL" id="OMP08900.1"/>
    </source>
</evidence>
<comment type="similarity">
    <text evidence="1 6">Belongs to the FHY3/FAR1 family.</text>
</comment>
<comment type="function">
    <text evidence="6">Putative transcription activator involved in regulating light control of development.</text>
</comment>
<dbReference type="GO" id="GO:0006355">
    <property type="term" value="P:regulation of DNA-templated transcription"/>
    <property type="evidence" value="ECO:0007669"/>
    <property type="project" value="UniProtKB-UniRule"/>
</dbReference>
<dbReference type="STRING" id="93759.A0A1R3KP96"/>
<dbReference type="Pfam" id="PF04434">
    <property type="entry name" value="SWIM"/>
    <property type="match status" value="1"/>
</dbReference>
<evidence type="ECO:0000259" key="7">
    <source>
        <dbReference type="PROSITE" id="PS50966"/>
    </source>
</evidence>
<sequence>MNLVQFFEHFERVLNDKWYNELKSEFDLRQKLPKLKMKTPMLKQAGEIYTAAMLDKFQYEYEKFQATFVEEKKETDDSLLEYVVAIYGQIGVGKVLYNDEEMTVSCSCKKFKMEGILCSHALKVLDLMNIKLIPDRYILKRWTKHARDGNVQDFDGHDVEGISIPDYRAWTHDESQVISHPNFSEMLMDAMSPNSYSGFEVPSQFLDKNIFNKEQDDLLSQVGILGDVSNAFNMKSH</sequence>
<dbReference type="InterPro" id="IPR031052">
    <property type="entry name" value="FHY3/FAR1"/>
</dbReference>
<dbReference type="PROSITE" id="PS50966">
    <property type="entry name" value="ZF_SWIM"/>
    <property type="match status" value="1"/>
</dbReference>